<organism evidence="2 3">
    <name type="scientific">Aliisedimentitalea scapharcae</name>
    <dbReference type="NCBI Taxonomy" id="1524259"/>
    <lineage>
        <taxon>Bacteria</taxon>
        <taxon>Pseudomonadati</taxon>
        <taxon>Pseudomonadota</taxon>
        <taxon>Alphaproteobacteria</taxon>
        <taxon>Rhodobacterales</taxon>
        <taxon>Roseobacteraceae</taxon>
        <taxon>Aliisedimentitalea</taxon>
    </lineage>
</organism>
<dbReference type="PANTHER" id="PTHR24096:SF420">
    <property type="entry name" value="LONG-CHAIN-FATTY-ACID--COA LIGASE-RELATED"/>
    <property type="match status" value="1"/>
</dbReference>
<dbReference type="RefSeq" id="WP_406647810.1">
    <property type="nucleotide sequence ID" value="NZ_CP123584.1"/>
</dbReference>
<dbReference type="SUPFAM" id="SSF56801">
    <property type="entry name" value="Acetyl-CoA synthetase-like"/>
    <property type="match status" value="1"/>
</dbReference>
<dbReference type="EMBL" id="CP123584">
    <property type="protein sequence ID" value="WZK89490.1"/>
    <property type="molecule type" value="Genomic_DNA"/>
</dbReference>
<dbReference type="InterPro" id="IPR000873">
    <property type="entry name" value="AMP-dep_synth/lig_dom"/>
</dbReference>
<evidence type="ECO:0000313" key="2">
    <source>
        <dbReference type="EMBL" id="WZK89490.1"/>
    </source>
</evidence>
<accession>A0ABZ2XXG3</accession>
<dbReference type="Proteomes" id="UP001623232">
    <property type="component" value="Chromosome"/>
</dbReference>
<gene>
    <name evidence="2" type="ORF">QEZ52_02785</name>
</gene>
<dbReference type="PANTHER" id="PTHR24096">
    <property type="entry name" value="LONG-CHAIN-FATTY-ACID--COA LIGASE"/>
    <property type="match status" value="1"/>
</dbReference>
<dbReference type="Pfam" id="PF00501">
    <property type="entry name" value="AMP-binding"/>
    <property type="match status" value="1"/>
</dbReference>
<dbReference type="InterPro" id="IPR042099">
    <property type="entry name" value="ANL_N_sf"/>
</dbReference>
<dbReference type="Gene3D" id="3.40.50.12780">
    <property type="entry name" value="N-terminal domain of ligase-like"/>
    <property type="match status" value="1"/>
</dbReference>
<dbReference type="PROSITE" id="PS00455">
    <property type="entry name" value="AMP_BINDING"/>
    <property type="match status" value="1"/>
</dbReference>
<reference evidence="2 3" key="1">
    <citation type="submission" date="2023-04" db="EMBL/GenBank/DDBJ databases">
        <title>Complete genome sequence of Alisedimentitalea scapharcae.</title>
        <authorList>
            <person name="Rong J.-C."/>
            <person name="Yi M.-L."/>
            <person name="Zhao Q."/>
        </authorList>
    </citation>
    <scope>NUCLEOTIDE SEQUENCE [LARGE SCALE GENOMIC DNA]</scope>
    <source>
        <strain evidence="2 3">KCTC 42119</strain>
    </source>
</reference>
<name>A0ABZ2XXG3_9RHOB</name>
<sequence>MARPKYRTQKVSRQNRADGSILLRSEYALSPTANSTNDWLEQWAHSRPDAVFLAERSGAGWRELRYGAALEQVRSLAGGLLARGLTAKTPILILSGNGIDHALVTLAAHYVGIPTVPVAEQYSLIPGADSQLSYITDLIDPALVFAVDGQTFAKSLALDVMEGRDLVVAQSPGPGMTTLDELSRSDVMEVTTARNTVGPDTIAKILMTSGSTSDPKGVITTQGMMCTNQAQYIGALPFLDSHPPCLVDWLPWNHVFGGSNNFNQVLCHGGSLYIDDGKPIPALIGRTVENLLLKSPTVAYNVPVGFGLLRTEMQNNDALKQAYFRHMDMLFYAGAPLPPDIWSDLDDMARSVRPDGIMMTTCWGMTETAPACIFQHQPAASVGLVGVPLPEVTAKLVPDGPDRYELRVKGPNITPGYFQASAQTEQAFDNEGFFLTGDAMTFADMDDVNAGLKFAGRLSEDFKLATGTWVRASDLRMAVLSALKPLAQDVVLTGEGRDAVGVLILPAPNQIAKADLSPRPGLICSDALQQQIADRLAPFSDPSRGSANRITRALILSEAPMMAAGEITAKGNLNFRKLLTRRAALVDLLYGPWIAEQILLAPA</sequence>
<protein>
    <submittedName>
        <fullName evidence="2">Feruloyl-CoA synthase</fullName>
    </submittedName>
</protein>
<keyword evidence="3" id="KW-1185">Reference proteome</keyword>
<feature type="domain" description="AMP-dependent synthetase/ligase" evidence="1">
    <location>
        <begin position="40"/>
        <end position="418"/>
    </location>
</feature>
<proteinExistence type="predicted"/>
<dbReference type="InterPro" id="IPR020845">
    <property type="entry name" value="AMP-binding_CS"/>
</dbReference>
<evidence type="ECO:0000259" key="1">
    <source>
        <dbReference type="Pfam" id="PF00501"/>
    </source>
</evidence>
<evidence type="ECO:0000313" key="3">
    <source>
        <dbReference type="Proteomes" id="UP001623232"/>
    </source>
</evidence>